<evidence type="ECO:0000256" key="4">
    <source>
        <dbReference type="PIRSR" id="PIRSR001112-1"/>
    </source>
</evidence>
<protein>
    <recommendedName>
        <fullName evidence="5">Epoxide hydrolase N-terminal domain-containing protein</fullName>
    </recommendedName>
</protein>
<dbReference type="InterPro" id="IPR016292">
    <property type="entry name" value="Epoxide_hydrolase"/>
</dbReference>
<evidence type="ECO:0000313" key="6">
    <source>
        <dbReference type="EMBL" id="KAF5354430.1"/>
    </source>
</evidence>
<evidence type="ECO:0000256" key="2">
    <source>
        <dbReference type="ARBA" id="ARBA00022797"/>
    </source>
</evidence>
<feature type="active site" description="Proton donor" evidence="4">
    <location>
        <position position="322"/>
    </location>
</feature>
<dbReference type="InterPro" id="IPR010497">
    <property type="entry name" value="Epoxide_hydro_N"/>
</dbReference>
<evidence type="ECO:0000313" key="7">
    <source>
        <dbReference type="Proteomes" id="UP000559256"/>
    </source>
</evidence>
<accession>A0A8H5FYJ5</accession>
<feature type="domain" description="Epoxide hydrolase N-terminal" evidence="5">
    <location>
        <begin position="11"/>
        <end position="122"/>
    </location>
</feature>
<dbReference type="OrthoDB" id="7130006at2759"/>
<keyword evidence="7" id="KW-1185">Reference proteome</keyword>
<dbReference type="InterPro" id="IPR029058">
    <property type="entry name" value="AB_hydrolase_fold"/>
</dbReference>
<name>A0A8H5FYJ5_9AGAR</name>
<dbReference type="InterPro" id="IPR000639">
    <property type="entry name" value="Epox_hydrolase-like"/>
</dbReference>
<organism evidence="6 7">
    <name type="scientific">Tetrapyrgos nigripes</name>
    <dbReference type="NCBI Taxonomy" id="182062"/>
    <lineage>
        <taxon>Eukaryota</taxon>
        <taxon>Fungi</taxon>
        <taxon>Dikarya</taxon>
        <taxon>Basidiomycota</taxon>
        <taxon>Agaricomycotina</taxon>
        <taxon>Agaricomycetes</taxon>
        <taxon>Agaricomycetidae</taxon>
        <taxon>Agaricales</taxon>
        <taxon>Marasmiineae</taxon>
        <taxon>Marasmiaceae</taxon>
        <taxon>Tetrapyrgos</taxon>
    </lineage>
</organism>
<dbReference type="SUPFAM" id="SSF53474">
    <property type="entry name" value="alpha/beta-Hydrolases"/>
    <property type="match status" value="1"/>
</dbReference>
<dbReference type="Gene3D" id="3.40.50.1820">
    <property type="entry name" value="alpha/beta hydrolase"/>
    <property type="match status" value="1"/>
</dbReference>
<comment type="similarity">
    <text evidence="1">Belongs to the peptidase S33 family.</text>
</comment>
<evidence type="ECO:0000259" key="5">
    <source>
        <dbReference type="Pfam" id="PF06441"/>
    </source>
</evidence>
<dbReference type="PANTHER" id="PTHR21661">
    <property type="entry name" value="EPOXIDE HYDROLASE 1-RELATED"/>
    <property type="match status" value="1"/>
</dbReference>
<dbReference type="Pfam" id="PF06441">
    <property type="entry name" value="EHN"/>
    <property type="match status" value="1"/>
</dbReference>
<proteinExistence type="inferred from homology"/>
<keyword evidence="2" id="KW-0058">Aromatic hydrocarbons catabolism</keyword>
<evidence type="ECO:0000256" key="1">
    <source>
        <dbReference type="ARBA" id="ARBA00010088"/>
    </source>
</evidence>
<dbReference type="PANTHER" id="PTHR21661:SF35">
    <property type="entry name" value="EPOXIDE HYDROLASE"/>
    <property type="match status" value="1"/>
</dbReference>
<sequence>MPVSEHPAPNVEPYRIRVPEHKLELLAQKLRLTTFPDEIEEAGWDYGVPISDIRRLVSRWKEGFDWRKQEETLNEELPQFTVDIEVEKYGSLNVHFVHKRSVCEDAIPLLFVHGWPGSFIEVRKILPLLVEPSPSHPGFHVVAMSLPGYGFSEAPSKRGFAMSQMAETANKLMLALGYSEYVTQGGDMGFMVTRKIAQSYGHKHCKAWHTNSPVPSIPSFWTKPIEFLLSFVLLPWTAAEKAGIERTTWFAQEGSGYANLHMTQPQTPGYSLADSPVGLLAWITEKLVNWSDGYPWSDDEILTWVSIYLFSRAGPAASLRLYYEMRKEGEIAIPPAVPPVTVPPSTIPLGLSYFPKEIVILPRRLNHSIGKIVLESEHSSGGHFAAYERPVELVDDVRRMFGKDGPAFGVVSGRTGYH</sequence>
<dbReference type="EMBL" id="JAACJM010000060">
    <property type="protein sequence ID" value="KAF5354430.1"/>
    <property type="molecule type" value="Genomic_DNA"/>
</dbReference>
<dbReference type="GO" id="GO:0004301">
    <property type="term" value="F:epoxide hydrolase activity"/>
    <property type="evidence" value="ECO:0007669"/>
    <property type="project" value="TreeGrafter"/>
</dbReference>
<dbReference type="PIRSF" id="PIRSF001112">
    <property type="entry name" value="Epoxide_hydrolase"/>
    <property type="match status" value="1"/>
</dbReference>
<dbReference type="PRINTS" id="PR00412">
    <property type="entry name" value="EPOXHYDRLASE"/>
</dbReference>
<gene>
    <name evidence="6" type="ORF">D9758_010785</name>
</gene>
<evidence type="ECO:0000256" key="3">
    <source>
        <dbReference type="ARBA" id="ARBA00022801"/>
    </source>
</evidence>
<dbReference type="AlphaFoldDB" id="A0A8H5FYJ5"/>
<feature type="active site" description="Nucleophile" evidence="4">
    <location>
        <position position="187"/>
    </location>
</feature>
<keyword evidence="3" id="KW-0378">Hydrolase</keyword>
<dbReference type="Proteomes" id="UP000559256">
    <property type="component" value="Unassembled WGS sequence"/>
</dbReference>
<comment type="caution">
    <text evidence="6">The sequence shown here is derived from an EMBL/GenBank/DDBJ whole genome shotgun (WGS) entry which is preliminary data.</text>
</comment>
<reference evidence="6 7" key="1">
    <citation type="journal article" date="2020" name="ISME J.">
        <title>Uncovering the hidden diversity of litter-decomposition mechanisms in mushroom-forming fungi.</title>
        <authorList>
            <person name="Floudas D."/>
            <person name="Bentzer J."/>
            <person name="Ahren D."/>
            <person name="Johansson T."/>
            <person name="Persson P."/>
            <person name="Tunlid A."/>
        </authorList>
    </citation>
    <scope>NUCLEOTIDE SEQUENCE [LARGE SCALE GENOMIC DNA]</scope>
    <source>
        <strain evidence="6 7">CBS 291.85</strain>
    </source>
</reference>
<feature type="active site" description="Proton acceptor" evidence="4">
    <location>
        <position position="383"/>
    </location>
</feature>
<dbReference type="GO" id="GO:0097176">
    <property type="term" value="P:epoxide metabolic process"/>
    <property type="evidence" value="ECO:0007669"/>
    <property type="project" value="TreeGrafter"/>
</dbReference>